<dbReference type="Proteomes" id="UP001259420">
    <property type="component" value="Unassembled WGS sequence"/>
</dbReference>
<proteinExistence type="predicted"/>
<keyword evidence="1" id="KW-0560">Oxidoreductase</keyword>
<protein>
    <submittedName>
        <fullName evidence="1">Salicylate hydroxylase</fullName>
        <ecNumber evidence="1">1.14.13.1</ecNumber>
    </submittedName>
</protein>
<keyword evidence="2" id="KW-1185">Reference proteome</keyword>
<name>A0ACC6JL62_9PSED</name>
<gene>
    <name evidence="1" type="ORF">J2X87_002274</name>
</gene>
<comment type="caution">
    <text evidence="1">The sequence shown here is derived from an EMBL/GenBank/DDBJ whole genome shotgun (WGS) entry which is preliminary data.</text>
</comment>
<sequence length="420" mass="45515">MDRKHALRVAIVGGGIAGTALALGLIKKGMTHVKLFEVAPAFGEIGAGVSFGANAVQAIKQLGIGEDYHEIADSTSAPWQDVWFEWRHAHDASLIGTSVAPGVGQSSVHRADFIDLLAKRLPQGIASLGRQVIGYEENNNEVSLKFSDGSSYPADVVIAADGIKSALRNPLLAAAGHSAVKPRFTGTSAFRGLVETAVLRDAYRAATLDDHLLNVPQMYLSEDAHVLTFPVKKGRLINIVAFVSDRHVEHPSWPADMPWVKAASKEQMLNSFESSGLAVKTLLQCIENPTLWALHDVEPLPTYVHGRVALIGDAAHAMLPHQGAGAGQGLEDAYFLAELLSNEAASAADVPALLAAYDEVRRERASRVQRTSWEAGELYEYKNPTVGRDSRKLKDALEQRLDWVWQHSLDDEVKKALTLC</sequence>
<organism evidence="1 2">
    <name type="scientific">Pseudomonas synxantha</name>
    <dbReference type="NCBI Taxonomy" id="47883"/>
    <lineage>
        <taxon>Bacteria</taxon>
        <taxon>Pseudomonadati</taxon>
        <taxon>Pseudomonadota</taxon>
        <taxon>Gammaproteobacteria</taxon>
        <taxon>Pseudomonadales</taxon>
        <taxon>Pseudomonadaceae</taxon>
        <taxon>Pseudomonas</taxon>
    </lineage>
</organism>
<reference evidence="1" key="1">
    <citation type="submission" date="2023-07" db="EMBL/GenBank/DDBJ databases">
        <title>Sorghum-associated microbial communities from plants grown in Nebraska, USA.</title>
        <authorList>
            <person name="Schachtman D."/>
        </authorList>
    </citation>
    <scope>NUCLEOTIDE SEQUENCE</scope>
    <source>
        <strain evidence="1">BE46</strain>
    </source>
</reference>
<dbReference type="EMBL" id="JAVDSD010000004">
    <property type="protein sequence ID" value="MDR6607204.1"/>
    <property type="molecule type" value="Genomic_DNA"/>
</dbReference>
<evidence type="ECO:0000313" key="1">
    <source>
        <dbReference type="EMBL" id="MDR6607204.1"/>
    </source>
</evidence>
<dbReference type="EC" id="1.14.13.1" evidence="1"/>
<accession>A0ACC6JL62</accession>
<evidence type="ECO:0000313" key="2">
    <source>
        <dbReference type="Proteomes" id="UP001259420"/>
    </source>
</evidence>